<reference evidence="1 2" key="1">
    <citation type="journal article" date="2023" name="Plants (Basel)">
        <title>Bridging the Gap: Combining Genomics and Transcriptomics Approaches to Understand Stylosanthes scabra, an Orphan Legume from the Brazilian Caatinga.</title>
        <authorList>
            <person name="Ferreira-Neto J.R.C."/>
            <person name="da Silva M.D."/>
            <person name="Binneck E."/>
            <person name="de Melo N.F."/>
            <person name="da Silva R.H."/>
            <person name="de Melo A.L.T.M."/>
            <person name="Pandolfi V."/>
            <person name="Bustamante F.O."/>
            <person name="Brasileiro-Vidal A.C."/>
            <person name="Benko-Iseppon A.M."/>
        </authorList>
    </citation>
    <scope>NUCLEOTIDE SEQUENCE [LARGE SCALE GENOMIC DNA]</scope>
    <source>
        <tissue evidence="1">Leaves</tissue>
    </source>
</reference>
<sequence>LVPSSSPGIQNLIIRPFRKNHAGGVRGPSGTFFPYYSKDLNHMKIASIEGLICNGMQRWQRTTSSVMGILIPQRTTLSCVDDEKLE</sequence>
<dbReference type="Proteomes" id="UP001341840">
    <property type="component" value="Unassembled WGS sequence"/>
</dbReference>
<evidence type="ECO:0000313" key="1">
    <source>
        <dbReference type="EMBL" id="MED6199800.1"/>
    </source>
</evidence>
<protein>
    <submittedName>
        <fullName evidence="1">Uncharacterized protein</fullName>
    </submittedName>
</protein>
<accession>A0ABU6XPZ0</accession>
<proteinExistence type="predicted"/>
<name>A0ABU6XPZ0_9FABA</name>
<organism evidence="1 2">
    <name type="scientific">Stylosanthes scabra</name>
    <dbReference type="NCBI Taxonomy" id="79078"/>
    <lineage>
        <taxon>Eukaryota</taxon>
        <taxon>Viridiplantae</taxon>
        <taxon>Streptophyta</taxon>
        <taxon>Embryophyta</taxon>
        <taxon>Tracheophyta</taxon>
        <taxon>Spermatophyta</taxon>
        <taxon>Magnoliopsida</taxon>
        <taxon>eudicotyledons</taxon>
        <taxon>Gunneridae</taxon>
        <taxon>Pentapetalae</taxon>
        <taxon>rosids</taxon>
        <taxon>fabids</taxon>
        <taxon>Fabales</taxon>
        <taxon>Fabaceae</taxon>
        <taxon>Papilionoideae</taxon>
        <taxon>50 kb inversion clade</taxon>
        <taxon>dalbergioids sensu lato</taxon>
        <taxon>Dalbergieae</taxon>
        <taxon>Pterocarpus clade</taxon>
        <taxon>Stylosanthes</taxon>
    </lineage>
</organism>
<gene>
    <name evidence="1" type="ORF">PIB30_079238</name>
</gene>
<dbReference type="EMBL" id="JASCZI010212566">
    <property type="protein sequence ID" value="MED6199800.1"/>
    <property type="molecule type" value="Genomic_DNA"/>
</dbReference>
<feature type="non-terminal residue" evidence="1">
    <location>
        <position position="1"/>
    </location>
</feature>
<comment type="caution">
    <text evidence="1">The sequence shown here is derived from an EMBL/GenBank/DDBJ whole genome shotgun (WGS) entry which is preliminary data.</text>
</comment>
<keyword evidence="2" id="KW-1185">Reference proteome</keyword>
<evidence type="ECO:0000313" key="2">
    <source>
        <dbReference type="Proteomes" id="UP001341840"/>
    </source>
</evidence>